<feature type="compositionally biased region" description="Acidic residues" evidence="2">
    <location>
        <begin position="93"/>
        <end position="102"/>
    </location>
</feature>
<sequence length="293" mass="31063">MTLTMRRTMLVLAVVLGFTAQGAAQAAGQTAPPQAAGAAPQADLRDDDDGDGGDNDDDGDDDGDRRGGRDDDDEHDDHRVPRGGVDTGAGGASDDDDDDDDDDRRVPRGGVDTGAGGMSDDDDDDDDDDDRRVPRGGVDTGAGGMWNVQVADPVRLRIPAIGVSTKIIPLKIGSSGRLAAPKSFTKAGWNRQGPEPGERGAAVIAGHVDSKSGPAVFYRLRQMRAGDKVHVDRADGTTVTFRVTKLARYNKTRVPSRAVYGSTKDAQLRLITCGGTFDRKRGSYRDNLVVFAR</sequence>
<dbReference type="GO" id="GO:0016787">
    <property type="term" value="F:hydrolase activity"/>
    <property type="evidence" value="ECO:0007669"/>
    <property type="project" value="UniProtKB-KW"/>
</dbReference>
<evidence type="ECO:0000256" key="1">
    <source>
        <dbReference type="ARBA" id="ARBA00022801"/>
    </source>
</evidence>
<dbReference type="Proteomes" id="UP000198923">
    <property type="component" value="Unassembled WGS sequence"/>
</dbReference>
<name>A0A1G8GGJ0_9ACTN</name>
<keyword evidence="5" id="KW-1185">Reference proteome</keyword>
<proteinExistence type="predicted"/>
<dbReference type="InterPro" id="IPR042001">
    <property type="entry name" value="Sortase_F"/>
</dbReference>
<dbReference type="NCBIfam" id="NF033748">
    <property type="entry name" value="class_F_sortase"/>
    <property type="match status" value="1"/>
</dbReference>
<evidence type="ECO:0000313" key="4">
    <source>
        <dbReference type="EMBL" id="SDH93484.1"/>
    </source>
</evidence>
<dbReference type="Gene3D" id="2.40.260.10">
    <property type="entry name" value="Sortase"/>
    <property type="match status" value="1"/>
</dbReference>
<feature type="compositionally biased region" description="Low complexity" evidence="2">
    <location>
        <begin position="22"/>
        <end position="42"/>
    </location>
</feature>
<dbReference type="InterPro" id="IPR005754">
    <property type="entry name" value="Sortase"/>
</dbReference>
<reference evidence="4 5" key="1">
    <citation type="submission" date="2016-10" db="EMBL/GenBank/DDBJ databases">
        <authorList>
            <person name="de Groot N.N."/>
        </authorList>
    </citation>
    <scope>NUCLEOTIDE SEQUENCE [LARGE SCALE GENOMIC DNA]</scope>
    <source>
        <strain evidence="4 5">CPCC 201354</strain>
    </source>
</reference>
<feature type="compositionally biased region" description="Acidic residues" evidence="2">
    <location>
        <begin position="45"/>
        <end position="62"/>
    </location>
</feature>
<protein>
    <submittedName>
        <fullName evidence="4">LPXTG-site transpeptidase (Sortase) family protein</fullName>
    </submittedName>
</protein>
<feature type="compositionally biased region" description="Acidic residues" evidence="2">
    <location>
        <begin position="119"/>
        <end position="129"/>
    </location>
</feature>
<feature type="signal peptide" evidence="3">
    <location>
        <begin position="1"/>
        <end position="26"/>
    </location>
</feature>
<accession>A0A1G8GGJ0</accession>
<evidence type="ECO:0000256" key="2">
    <source>
        <dbReference type="SAM" id="MobiDB-lite"/>
    </source>
</evidence>
<dbReference type="RefSeq" id="WP_218125975.1">
    <property type="nucleotide sequence ID" value="NZ_FNCN01000027.1"/>
</dbReference>
<evidence type="ECO:0000313" key="5">
    <source>
        <dbReference type="Proteomes" id="UP000198923"/>
    </source>
</evidence>
<dbReference type="InterPro" id="IPR023365">
    <property type="entry name" value="Sortase_dom-sf"/>
</dbReference>
<dbReference type="SUPFAM" id="SSF63817">
    <property type="entry name" value="Sortase"/>
    <property type="match status" value="1"/>
</dbReference>
<feature type="region of interest" description="Disordered" evidence="2">
    <location>
        <begin position="22"/>
        <end position="145"/>
    </location>
</feature>
<organism evidence="4 5">
    <name type="scientific">Sinosporangium album</name>
    <dbReference type="NCBI Taxonomy" id="504805"/>
    <lineage>
        <taxon>Bacteria</taxon>
        <taxon>Bacillati</taxon>
        <taxon>Actinomycetota</taxon>
        <taxon>Actinomycetes</taxon>
        <taxon>Streptosporangiales</taxon>
        <taxon>Streptosporangiaceae</taxon>
        <taxon>Sinosporangium</taxon>
    </lineage>
</organism>
<evidence type="ECO:0000256" key="3">
    <source>
        <dbReference type="SAM" id="SignalP"/>
    </source>
</evidence>
<dbReference type="AlphaFoldDB" id="A0A1G8GGJ0"/>
<dbReference type="CDD" id="cd05829">
    <property type="entry name" value="Sortase_F"/>
    <property type="match status" value="1"/>
</dbReference>
<dbReference type="Pfam" id="PF04203">
    <property type="entry name" value="Sortase"/>
    <property type="match status" value="1"/>
</dbReference>
<keyword evidence="3" id="KW-0732">Signal</keyword>
<feature type="chain" id="PRO_5011672654" evidence="3">
    <location>
        <begin position="27"/>
        <end position="293"/>
    </location>
</feature>
<gene>
    <name evidence="4" type="ORF">SAMN05421505_12733</name>
</gene>
<dbReference type="EMBL" id="FNCN01000027">
    <property type="protein sequence ID" value="SDH93484.1"/>
    <property type="molecule type" value="Genomic_DNA"/>
</dbReference>
<keyword evidence="1" id="KW-0378">Hydrolase</keyword>